<sequence>MYNINYRRSDNHIEFLQSEEGTNKILIDDISSKPEVSPNGKKAIYLSPYEWEALSSLYLFDLETGENKELVGPSEEQFVPKYAIWIDDDHIAYTFAYAYGTISDGGNVYIYQISENRIHKVTDWDSKTQAVRIEYDGKVIKYEGVQYIDKEMNQYKEIDGELEIQLYLS</sequence>
<dbReference type="AlphaFoldDB" id="A0A0J1HXK1"/>
<comment type="caution">
    <text evidence="1">The sequence shown here is derived from an EMBL/GenBank/DDBJ whole genome shotgun (WGS) entry which is preliminary data.</text>
</comment>
<protein>
    <submittedName>
        <fullName evidence="1">Uncharacterized protein</fullName>
    </submittedName>
</protein>
<dbReference type="InterPro" id="IPR028102">
    <property type="entry name" value="DUF4652"/>
</dbReference>
<proteinExistence type="predicted"/>
<dbReference type="PATRIC" id="fig|1392.242.peg.5772"/>
<dbReference type="EMBL" id="LDPG01000007">
    <property type="protein sequence ID" value="KLV18414.1"/>
    <property type="molecule type" value="Genomic_DNA"/>
</dbReference>
<dbReference type="Gene3D" id="2.40.128.660">
    <property type="entry name" value="Uncharacterised protein PF15525, DUF4652"/>
    <property type="match status" value="1"/>
</dbReference>
<reference evidence="1 2" key="1">
    <citation type="submission" date="2015-05" db="EMBL/GenBank/DDBJ databases">
        <title>Whole genome sequence and identification of bacterial endophytes from Costus igneus.</title>
        <authorList>
            <person name="Lee Y.P."/>
            <person name="Gan H.M."/>
            <person name="Eng W."/>
            <person name="Wheatley M.S."/>
            <person name="Caraballo A."/>
            <person name="Polter S."/>
            <person name="Savka M.A."/>
            <person name="Hudson A.O."/>
        </authorList>
    </citation>
    <scope>NUCLEOTIDE SEQUENCE [LARGE SCALE GENOMIC DNA]</scope>
    <source>
        <strain evidence="1 2">RIT375</strain>
    </source>
</reference>
<evidence type="ECO:0000313" key="1">
    <source>
        <dbReference type="EMBL" id="KLV18414.1"/>
    </source>
</evidence>
<dbReference type="Pfam" id="PF15525">
    <property type="entry name" value="DUF4652"/>
    <property type="match status" value="1"/>
</dbReference>
<name>A0A0J1HXK1_BACAN</name>
<dbReference type="Proteomes" id="UP000035904">
    <property type="component" value="Unassembled WGS sequence"/>
</dbReference>
<gene>
    <name evidence="1" type="ORF">ABW01_13660</name>
</gene>
<organism evidence="1 2">
    <name type="scientific">Bacillus anthracis</name>
    <name type="common">anthrax bacterium</name>
    <dbReference type="NCBI Taxonomy" id="1392"/>
    <lineage>
        <taxon>Bacteria</taxon>
        <taxon>Bacillati</taxon>
        <taxon>Bacillota</taxon>
        <taxon>Bacilli</taxon>
        <taxon>Bacillales</taxon>
        <taxon>Bacillaceae</taxon>
        <taxon>Bacillus</taxon>
        <taxon>Bacillus cereus group</taxon>
    </lineage>
</organism>
<dbReference type="SUPFAM" id="SSF69304">
    <property type="entry name" value="Tricorn protease N-terminal domain"/>
    <property type="match status" value="1"/>
</dbReference>
<dbReference type="RefSeq" id="WP_016121722.1">
    <property type="nucleotide sequence ID" value="NZ_JBCNIA010000063.1"/>
</dbReference>
<accession>A0A0J1HXK1</accession>
<evidence type="ECO:0000313" key="2">
    <source>
        <dbReference type="Proteomes" id="UP000035904"/>
    </source>
</evidence>